<reference evidence="1" key="1">
    <citation type="submission" date="2018-02" db="EMBL/GenBank/DDBJ databases">
        <title>Rhizophora mucronata_Transcriptome.</title>
        <authorList>
            <person name="Meera S.P."/>
            <person name="Sreeshan A."/>
            <person name="Augustine A."/>
        </authorList>
    </citation>
    <scope>NUCLEOTIDE SEQUENCE</scope>
    <source>
        <tissue evidence="1">Leaf</tissue>
    </source>
</reference>
<protein>
    <submittedName>
        <fullName evidence="1">Uncharacterized protein</fullName>
    </submittedName>
</protein>
<accession>A0A2P2QFN2</accession>
<organism evidence="1">
    <name type="scientific">Rhizophora mucronata</name>
    <name type="common">Asiatic mangrove</name>
    <dbReference type="NCBI Taxonomy" id="61149"/>
    <lineage>
        <taxon>Eukaryota</taxon>
        <taxon>Viridiplantae</taxon>
        <taxon>Streptophyta</taxon>
        <taxon>Embryophyta</taxon>
        <taxon>Tracheophyta</taxon>
        <taxon>Spermatophyta</taxon>
        <taxon>Magnoliopsida</taxon>
        <taxon>eudicotyledons</taxon>
        <taxon>Gunneridae</taxon>
        <taxon>Pentapetalae</taxon>
        <taxon>rosids</taxon>
        <taxon>fabids</taxon>
        <taxon>Malpighiales</taxon>
        <taxon>Rhizophoraceae</taxon>
        <taxon>Rhizophora</taxon>
    </lineage>
</organism>
<proteinExistence type="predicted"/>
<name>A0A2P2QFN2_RHIMU</name>
<evidence type="ECO:0000313" key="1">
    <source>
        <dbReference type="EMBL" id="MBX65798.1"/>
    </source>
</evidence>
<dbReference type="EMBL" id="GGEC01085314">
    <property type="protein sequence ID" value="MBX65798.1"/>
    <property type="molecule type" value="Transcribed_RNA"/>
</dbReference>
<sequence length="15" mass="1732">MATSKYLNSCQNGWE</sequence>